<dbReference type="Proteomes" id="UP000801864">
    <property type="component" value="Unassembled WGS sequence"/>
</dbReference>
<comment type="caution">
    <text evidence="1">The sequence shown here is derived from an EMBL/GenBank/DDBJ whole genome shotgun (WGS) entry which is preliminary data.</text>
</comment>
<keyword evidence="2" id="KW-1185">Reference proteome</keyword>
<sequence length="76" mass="8404">MPIWDMISKRRPLYNYHSTAVGLPADKISTAPFGPSSEPVDDDLNELQLGEIKSGTDISIWLLTPDIAMAYKRSPA</sequence>
<proteinExistence type="predicted"/>
<evidence type="ECO:0000313" key="1">
    <source>
        <dbReference type="EMBL" id="KAF3073904.1"/>
    </source>
</evidence>
<gene>
    <name evidence="1" type="ORF">CFAM422_004284</name>
</gene>
<reference evidence="1 2" key="1">
    <citation type="submission" date="2018-06" db="EMBL/GenBank/DDBJ databases">
        <title>Genome analysis of cellulolytic fungus Trichoderma lentiforme CFAM-422.</title>
        <authorList>
            <person name="Steindorff A.S."/>
            <person name="Formighieri E.F."/>
            <person name="Midorikawa G.E.O."/>
            <person name="Tamietti M.S."/>
            <person name="Ramos E.Z."/>
            <person name="Silva A.S."/>
            <person name="Bon E.P.S."/>
            <person name="Mendes T.D."/>
            <person name="Damaso M.C.T."/>
            <person name="Favaro L.C.L."/>
        </authorList>
    </citation>
    <scope>NUCLEOTIDE SEQUENCE [LARGE SCALE GENOMIC DNA]</scope>
    <source>
        <strain evidence="1 2">CFAM-422</strain>
    </source>
</reference>
<dbReference type="AlphaFoldDB" id="A0A9P5CFV7"/>
<name>A0A9P5CFV7_9HYPO</name>
<organism evidence="1 2">
    <name type="scientific">Trichoderma lentiforme</name>
    <dbReference type="NCBI Taxonomy" id="1567552"/>
    <lineage>
        <taxon>Eukaryota</taxon>
        <taxon>Fungi</taxon>
        <taxon>Dikarya</taxon>
        <taxon>Ascomycota</taxon>
        <taxon>Pezizomycotina</taxon>
        <taxon>Sordariomycetes</taxon>
        <taxon>Hypocreomycetidae</taxon>
        <taxon>Hypocreales</taxon>
        <taxon>Hypocreaceae</taxon>
        <taxon>Trichoderma</taxon>
    </lineage>
</organism>
<dbReference type="EMBL" id="QLNT01000006">
    <property type="protein sequence ID" value="KAF3073904.1"/>
    <property type="molecule type" value="Genomic_DNA"/>
</dbReference>
<evidence type="ECO:0000313" key="2">
    <source>
        <dbReference type="Proteomes" id="UP000801864"/>
    </source>
</evidence>
<protein>
    <submittedName>
        <fullName evidence="1">Uncharacterized protein</fullName>
    </submittedName>
</protein>
<accession>A0A9P5CFV7</accession>